<comment type="caution">
    <text evidence="10">The sequence shown here is derived from an EMBL/GenBank/DDBJ whole genome shotgun (WGS) entry which is preliminary data.</text>
</comment>
<keyword evidence="4" id="KW-0808">Transferase</keyword>
<dbReference type="SUPFAM" id="SSF117281">
    <property type="entry name" value="Kelch motif"/>
    <property type="match status" value="1"/>
</dbReference>
<keyword evidence="5" id="KW-0949">S-adenosyl-L-methionine</keyword>
<name>A0A9W7A7U7_9STRA</name>
<feature type="compositionally biased region" description="Basic and acidic residues" evidence="8">
    <location>
        <begin position="548"/>
        <end position="572"/>
    </location>
</feature>
<evidence type="ECO:0000256" key="2">
    <source>
        <dbReference type="ARBA" id="ARBA00012750"/>
    </source>
</evidence>
<dbReference type="InterPro" id="IPR036602">
    <property type="entry name" value="tRNA_yW-synthesising-like_sf"/>
</dbReference>
<dbReference type="Pfam" id="PF02475">
    <property type="entry name" value="TRM5-TYW2_MTfase"/>
    <property type="match status" value="1"/>
</dbReference>
<dbReference type="Gene3D" id="2.120.10.80">
    <property type="entry name" value="Kelch-type beta propeller"/>
    <property type="match status" value="1"/>
</dbReference>
<dbReference type="Proteomes" id="UP001165122">
    <property type="component" value="Unassembled WGS sequence"/>
</dbReference>
<dbReference type="InterPro" id="IPR015915">
    <property type="entry name" value="Kelch-typ_b-propeller"/>
</dbReference>
<dbReference type="InterPro" id="IPR029063">
    <property type="entry name" value="SAM-dependent_MTases_sf"/>
</dbReference>
<keyword evidence="6" id="KW-0819">tRNA processing</keyword>
<feature type="region of interest" description="Disordered" evidence="8">
    <location>
        <begin position="548"/>
        <end position="578"/>
    </location>
</feature>
<reference evidence="11" key="1">
    <citation type="journal article" date="2023" name="Commun. Biol.">
        <title>Genome analysis of Parmales, the sister group of diatoms, reveals the evolutionary specialization of diatoms from phago-mixotrophs to photoautotrophs.</title>
        <authorList>
            <person name="Ban H."/>
            <person name="Sato S."/>
            <person name="Yoshikawa S."/>
            <person name="Yamada K."/>
            <person name="Nakamura Y."/>
            <person name="Ichinomiya M."/>
            <person name="Sato N."/>
            <person name="Blanc-Mathieu R."/>
            <person name="Endo H."/>
            <person name="Kuwata A."/>
            <person name="Ogata H."/>
        </authorList>
    </citation>
    <scope>NUCLEOTIDE SEQUENCE [LARGE SCALE GENOMIC DNA]</scope>
    <source>
        <strain evidence="11">NIES 3700</strain>
    </source>
</reference>
<dbReference type="PROSITE" id="PS51684">
    <property type="entry name" value="SAM_MT_TRM5_TYW2"/>
    <property type="match status" value="1"/>
</dbReference>
<evidence type="ECO:0000256" key="1">
    <source>
        <dbReference type="ARBA" id="ARBA00004797"/>
    </source>
</evidence>
<dbReference type="AlphaFoldDB" id="A0A9W7A7U7"/>
<dbReference type="CDD" id="cd02440">
    <property type="entry name" value="AdoMet_MTases"/>
    <property type="match status" value="1"/>
</dbReference>
<organism evidence="10 11">
    <name type="scientific">Triparma laevis f. longispina</name>
    <dbReference type="NCBI Taxonomy" id="1714387"/>
    <lineage>
        <taxon>Eukaryota</taxon>
        <taxon>Sar</taxon>
        <taxon>Stramenopiles</taxon>
        <taxon>Ochrophyta</taxon>
        <taxon>Bolidophyceae</taxon>
        <taxon>Parmales</taxon>
        <taxon>Triparmaceae</taxon>
        <taxon>Triparma</taxon>
    </lineage>
</organism>
<sequence>MSSFASRKASALSAFSSSPYTCGEQKDASPIGAIDKPIRELCHILNSHPSYFTLSTCSGRIAVYSSPTATNASTNGKGSGTWHLSSHEPVELKKFLSLLPLPENADLEHSTALLHISCLDFPAAKLLLKIALASGFRESGIVLNSDSSKITLAIRSTGLSISTPYSSSLSREYLSFWLCTANEKFKLNAERLVRLTKNIESELVVKPYTVEGLRWERLPDLNLVDFCTLRYNKTIYVLGGYGPGPSNNKPKISSQIYSLSPPYKTWLKELTPFKGLTKHCGCVKGDVGLIFGGKVGGSGRGDLYVWELEGKRIKGLSTNIPPRWSSTLTALTGDNFGVLIGGRNEFTVFNDIYVIDEFYTFTRVDVPSNDSLRFEGVFAHAAVLRPSCGSWLNEVYVFGGLKCINVEGILDKNDDEGMESYILSIPSDINSTTLRKIELNNSNNFNATATSLPSPINDGGGNPHDRLIFYCGGVENVFKCFKDNKEIPVEHVNKKEMMGVGGRGEVVKGEGGGSLFLVGGGVQGFSFGWRWGECWRVDFFYDNKYDEREGGRGQGGRVEEEKGEENREEVQTKGDTSCLLTPPQNVKTLKTKLESLNLLDKKYRITKTSNNLMAVPIVFNEASPPSPDLGEIQKVECMFNKLDISKNSGGKKKINIKDIVEAHGGDWKGSDKVEVLGDVALLPGDFDVSFLSNLPDQTTFFTEILELTSSSKIGKKGYVKLTSEKRRPNNILLYPEHKEKEVTGEGSEGWVCVKDNGVWQWFDFTRVMFSRGNISEKIRFKKKCKPHETVLDLYAGIGYYALQAGQIVSRVIACEWNRDAYLALEYNVKVNGLKNVECRFGDSRLVDVKREVDRVSLGLLPSAEGTYQVAVEALKEEGGWLHVHGNVKVGEKEEWANWVARVCVGYRVDFGAVIGHLERVKSFAPKVDHLVVDIFLGKIGRGEDGTEGLVVGEVVRDNVVLEEGPVPSCKMGEGGDIDQEWMRKLNKEEGDMMSKMLGGEDEGEKHSLLTFLKSGKALNARLETLVDTCVVDDPDGMDVSNAGGYHSRPMLYERSEQFMTVFMEEIEELG</sequence>
<dbReference type="PANTHER" id="PTHR23245">
    <property type="entry name" value="TRNA METHYLTRANSFERASE"/>
    <property type="match status" value="1"/>
</dbReference>
<dbReference type="InterPro" id="IPR003827">
    <property type="entry name" value="tRNA_yW-synthesising"/>
</dbReference>
<protein>
    <recommendedName>
        <fullName evidence="2">tRNA(Phe) 7-[(3-amino-3-carboxypropyl)-4-demethylwyosine(37)-N(4)]-methyltransferase</fullName>
        <ecNumber evidence="2">2.1.1.282</ecNumber>
    </recommendedName>
</protein>
<evidence type="ECO:0000256" key="3">
    <source>
        <dbReference type="ARBA" id="ARBA00022603"/>
    </source>
</evidence>
<dbReference type="SUPFAM" id="SSF53335">
    <property type="entry name" value="S-adenosyl-L-methionine-dependent methyltransferases"/>
    <property type="match status" value="1"/>
</dbReference>
<dbReference type="Gene3D" id="3.40.50.150">
    <property type="entry name" value="Vaccinia Virus protein VP39"/>
    <property type="match status" value="1"/>
</dbReference>
<comment type="catalytic activity">
    <reaction evidence="7">
        <text>4-demethyl-7-[(3S)-3-amino-3-carboxypropyl]wyosine(37) in tRNA(Phe) + S-adenosyl-L-methionine = 7-[(3S)-3-amino-3-carboxypropyl]wyosine(37) in tRNA(Phe) + S-adenosyl-L-homocysteine + H(+)</text>
        <dbReference type="Rhea" id="RHEA:36635"/>
        <dbReference type="Rhea" id="RHEA-COMP:10378"/>
        <dbReference type="Rhea" id="RHEA-COMP:10379"/>
        <dbReference type="ChEBI" id="CHEBI:15378"/>
        <dbReference type="ChEBI" id="CHEBI:57856"/>
        <dbReference type="ChEBI" id="CHEBI:59789"/>
        <dbReference type="ChEBI" id="CHEBI:73543"/>
        <dbReference type="ChEBI" id="CHEBI:73550"/>
        <dbReference type="EC" id="2.1.1.282"/>
    </reaction>
</comment>
<dbReference type="PANTHER" id="PTHR23245:SF31">
    <property type="entry name" value="TRNA WYBUTOSINE-SYNTHESIZING PROTEIN 3 HOMOLOG"/>
    <property type="match status" value="1"/>
</dbReference>
<dbReference type="EC" id="2.1.1.282" evidence="2"/>
<dbReference type="Pfam" id="PF02676">
    <property type="entry name" value="TYW3"/>
    <property type="match status" value="1"/>
</dbReference>
<gene>
    <name evidence="10" type="ORF">TrLO_g5892</name>
</gene>
<evidence type="ECO:0000313" key="11">
    <source>
        <dbReference type="Proteomes" id="UP001165122"/>
    </source>
</evidence>
<evidence type="ECO:0000313" key="10">
    <source>
        <dbReference type="EMBL" id="GMH67362.1"/>
    </source>
</evidence>
<dbReference type="GO" id="GO:0031591">
    <property type="term" value="P:wybutosine biosynthetic process"/>
    <property type="evidence" value="ECO:0007669"/>
    <property type="project" value="TreeGrafter"/>
</dbReference>
<evidence type="ECO:0000256" key="7">
    <source>
        <dbReference type="ARBA" id="ARBA00049202"/>
    </source>
</evidence>
<dbReference type="InterPro" id="IPR030382">
    <property type="entry name" value="MeTrfase_TRM5/TYW2"/>
</dbReference>
<dbReference type="Gene3D" id="3.30.1960.10">
    <property type="entry name" value="tRNA wybutosine-synthesizing-like"/>
    <property type="match status" value="1"/>
</dbReference>
<dbReference type="EMBL" id="BRXW01000573">
    <property type="protein sequence ID" value="GMH67362.1"/>
    <property type="molecule type" value="Genomic_DNA"/>
</dbReference>
<dbReference type="GO" id="GO:0005737">
    <property type="term" value="C:cytoplasm"/>
    <property type="evidence" value="ECO:0007669"/>
    <property type="project" value="TreeGrafter"/>
</dbReference>
<evidence type="ECO:0000259" key="9">
    <source>
        <dbReference type="PROSITE" id="PS51684"/>
    </source>
</evidence>
<keyword evidence="3" id="KW-0489">Methyltransferase</keyword>
<evidence type="ECO:0000256" key="6">
    <source>
        <dbReference type="ARBA" id="ARBA00022694"/>
    </source>
</evidence>
<comment type="pathway">
    <text evidence="1">tRNA modification; wybutosine-tRNA(Phe) biosynthesis.</text>
</comment>
<accession>A0A9W7A7U7</accession>
<feature type="domain" description="SAM-dependent methyltransferase TRM5/TYW2-type" evidence="9">
    <location>
        <begin position="673"/>
        <end position="938"/>
    </location>
</feature>
<evidence type="ECO:0000256" key="8">
    <source>
        <dbReference type="SAM" id="MobiDB-lite"/>
    </source>
</evidence>
<evidence type="ECO:0000256" key="4">
    <source>
        <dbReference type="ARBA" id="ARBA00022679"/>
    </source>
</evidence>
<keyword evidence="11" id="KW-1185">Reference proteome</keyword>
<dbReference type="GO" id="GO:0008175">
    <property type="term" value="F:tRNA methyltransferase activity"/>
    <property type="evidence" value="ECO:0007669"/>
    <property type="project" value="TreeGrafter"/>
</dbReference>
<dbReference type="OrthoDB" id="263283at2759"/>
<dbReference type="GO" id="GO:0030488">
    <property type="term" value="P:tRNA methylation"/>
    <property type="evidence" value="ECO:0007669"/>
    <property type="project" value="TreeGrafter"/>
</dbReference>
<proteinExistence type="predicted"/>
<evidence type="ECO:0000256" key="5">
    <source>
        <dbReference type="ARBA" id="ARBA00022691"/>
    </source>
</evidence>
<dbReference type="InterPro" id="IPR056743">
    <property type="entry name" value="TRM5-TYW2-like_MTfase"/>
</dbReference>
<dbReference type="SUPFAM" id="SSF111278">
    <property type="entry name" value="SSo0622-like"/>
    <property type="match status" value="1"/>
</dbReference>